<dbReference type="EMBL" id="JAIWYP010000004">
    <property type="protein sequence ID" value="KAH3835315.1"/>
    <property type="molecule type" value="Genomic_DNA"/>
</dbReference>
<reference evidence="1" key="2">
    <citation type="submission" date="2020-11" db="EMBL/GenBank/DDBJ databases">
        <authorList>
            <person name="McCartney M.A."/>
            <person name="Auch B."/>
            <person name="Kono T."/>
            <person name="Mallez S."/>
            <person name="Becker A."/>
            <person name="Gohl D.M."/>
            <person name="Silverstein K.A.T."/>
            <person name="Koren S."/>
            <person name="Bechman K.B."/>
            <person name="Herman A."/>
            <person name="Abrahante J.E."/>
            <person name="Garbe J."/>
        </authorList>
    </citation>
    <scope>NUCLEOTIDE SEQUENCE</scope>
    <source>
        <strain evidence="1">Duluth1</strain>
        <tissue evidence="1">Whole animal</tissue>
    </source>
</reference>
<name>A0A9D4K993_DREPO</name>
<gene>
    <name evidence="1" type="ORF">DPMN_108666</name>
</gene>
<keyword evidence="2" id="KW-1185">Reference proteome</keyword>
<comment type="caution">
    <text evidence="1">The sequence shown here is derived from an EMBL/GenBank/DDBJ whole genome shotgun (WGS) entry which is preliminary data.</text>
</comment>
<evidence type="ECO:0000313" key="1">
    <source>
        <dbReference type="EMBL" id="KAH3835315.1"/>
    </source>
</evidence>
<organism evidence="1 2">
    <name type="scientific">Dreissena polymorpha</name>
    <name type="common">Zebra mussel</name>
    <name type="synonym">Mytilus polymorpha</name>
    <dbReference type="NCBI Taxonomy" id="45954"/>
    <lineage>
        <taxon>Eukaryota</taxon>
        <taxon>Metazoa</taxon>
        <taxon>Spiralia</taxon>
        <taxon>Lophotrochozoa</taxon>
        <taxon>Mollusca</taxon>
        <taxon>Bivalvia</taxon>
        <taxon>Autobranchia</taxon>
        <taxon>Heteroconchia</taxon>
        <taxon>Euheterodonta</taxon>
        <taxon>Imparidentia</taxon>
        <taxon>Neoheterodontei</taxon>
        <taxon>Myida</taxon>
        <taxon>Dreissenoidea</taxon>
        <taxon>Dreissenidae</taxon>
        <taxon>Dreissena</taxon>
    </lineage>
</organism>
<sequence>MVLLYVSTKGPPRFCKFWEISVEIWDTDEETNGQSFNKGSNHRIDHELSTVMEEETSPEIKPQ</sequence>
<dbReference type="Proteomes" id="UP000828390">
    <property type="component" value="Unassembled WGS sequence"/>
</dbReference>
<reference evidence="1" key="1">
    <citation type="journal article" date="2019" name="bioRxiv">
        <title>The Genome of the Zebra Mussel, Dreissena polymorpha: A Resource for Invasive Species Research.</title>
        <authorList>
            <person name="McCartney M.A."/>
            <person name="Auch B."/>
            <person name="Kono T."/>
            <person name="Mallez S."/>
            <person name="Zhang Y."/>
            <person name="Obille A."/>
            <person name="Becker A."/>
            <person name="Abrahante J.E."/>
            <person name="Garbe J."/>
            <person name="Badalamenti J.P."/>
            <person name="Herman A."/>
            <person name="Mangelson H."/>
            <person name="Liachko I."/>
            <person name="Sullivan S."/>
            <person name="Sone E.D."/>
            <person name="Koren S."/>
            <person name="Silverstein K.A.T."/>
            <person name="Beckman K.B."/>
            <person name="Gohl D.M."/>
        </authorList>
    </citation>
    <scope>NUCLEOTIDE SEQUENCE</scope>
    <source>
        <strain evidence="1">Duluth1</strain>
        <tissue evidence="1">Whole animal</tissue>
    </source>
</reference>
<dbReference type="AlphaFoldDB" id="A0A9D4K993"/>
<evidence type="ECO:0000313" key="2">
    <source>
        <dbReference type="Proteomes" id="UP000828390"/>
    </source>
</evidence>
<accession>A0A9D4K993</accession>
<proteinExistence type="predicted"/>
<protein>
    <submittedName>
        <fullName evidence="1">Uncharacterized protein</fullName>
    </submittedName>
</protein>